<dbReference type="InterPro" id="IPR006674">
    <property type="entry name" value="HD_domain"/>
</dbReference>
<dbReference type="CDD" id="cd00077">
    <property type="entry name" value="HDc"/>
    <property type="match status" value="1"/>
</dbReference>
<accession>A0A7X4WNY7</accession>
<evidence type="ECO:0000313" key="1">
    <source>
        <dbReference type="EMBL" id="NAW67436.1"/>
    </source>
</evidence>
<dbReference type="EMBL" id="WXWW01000283">
    <property type="protein sequence ID" value="NAW67436.1"/>
    <property type="molecule type" value="Genomic_DNA"/>
</dbReference>
<dbReference type="PANTHER" id="PTHR43155:SF2">
    <property type="entry name" value="CYCLIC DI-GMP PHOSPHODIESTERASE PA4108"/>
    <property type="match status" value="1"/>
</dbReference>
<evidence type="ECO:0000313" key="2">
    <source>
        <dbReference type="Proteomes" id="UP000465712"/>
    </source>
</evidence>
<dbReference type="NCBIfam" id="TIGR00277">
    <property type="entry name" value="HDIG"/>
    <property type="match status" value="1"/>
</dbReference>
<dbReference type="SUPFAM" id="SSF109604">
    <property type="entry name" value="HD-domain/PDEase-like"/>
    <property type="match status" value="1"/>
</dbReference>
<dbReference type="AlphaFoldDB" id="A0A7X4WNY7"/>
<dbReference type="RefSeq" id="WP_161446724.1">
    <property type="nucleotide sequence ID" value="NZ_WXWV01000127.1"/>
</dbReference>
<dbReference type="InterPro" id="IPR021812">
    <property type="entry name" value="DUF3391"/>
</dbReference>
<dbReference type="InterPro" id="IPR037522">
    <property type="entry name" value="HD_GYP_dom"/>
</dbReference>
<dbReference type="Gene3D" id="1.10.3210.10">
    <property type="entry name" value="Hypothetical protein af1432"/>
    <property type="match status" value="1"/>
</dbReference>
<organism evidence="1 2">
    <name type="scientific">Photobacterium halotolerans</name>
    <dbReference type="NCBI Taxonomy" id="265726"/>
    <lineage>
        <taxon>Bacteria</taxon>
        <taxon>Pseudomonadati</taxon>
        <taxon>Pseudomonadota</taxon>
        <taxon>Gammaproteobacteria</taxon>
        <taxon>Vibrionales</taxon>
        <taxon>Vibrionaceae</taxon>
        <taxon>Photobacterium</taxon>
    </lineage>
</organism>
<reference evidence="1 2" key="1">
    <citation type="submission" date="2017-05" db="EMBL/GenBank/DDBJ databases">
        <title>High clonality and local adaptation shapes Vibrionaceae linages within an endangered oasis.</title>
        <authorList>
            <person name="Vazquez-Rosas-Landa M."/>
        </authorList>
    </citation>
    <scope>NUCLEOTIDE SEQUENCE [LARGE SCALE GENOMIC DNA]</scope>
    <source>
        <strain evidence="1 2">P46_P4S1P180</strain>
    </source>
</reference>
<dbReference type="GO" id="GO:0008081">
    <property type="term" value="F:phosphoric diester hydrolase activity"/>
    <property type="evidence" value="ECO:0007669"/>
    <property type="project" value="UniProtKB-ARBA"/>
</dbReference>
<dbReference type="InterPro" id="IPR006675">
    <property type="entry name" value="HDIG_dom"/>
</dbReference>
<comment type="caution">
    <text evidence="1">The sequence shown here is derived from an EMBL/GenBank/DDBJ whole genome shotgun (WGS) entry which is preliminary data.</text>
</comment>
<dbReference type="PROSITE" id="PS51831">
    <property type="entry name" value="HD"/>
    <property type="match status" value="1"/>
</dbReference>
<dbReference type="Proteomes" id="UP000465712">
    <property type="component" value="Unassembled WGS sequence"/>
</dbReference>
<gene>
    <name evidence="1" type="ORF">CAG72_19775</name>
</gene>
<dbReference type="Pfam" id="PF11871">
    <property type="entry name" value="DUF3391"/>
    <property type="match status" value="1"/>
</dbReference>
<dbReference type="Pfam" id="PF13487">
    <property type="entry name" value="HD_5"/>
    <property type="match status" value="1"/>
</dbReference>
<sequence>MTSIELPTECLTPGLYIKLPLQWTEHPFMLNHFKIKDNQQIRLIKNLGLKFVILYPDKSDTHPLPENTLNTEQDAISEQEARFINKQADKLWKEKQRRIEHLKNYKRNLNRCEKSFQRSLSKLRAISQKIKNRPVTAFADAEELVNDMVEALLDNDNLVLHLMSDAKESEDIYYHSLNVAVLSMLLAKSNGMPASDIKTIALGALFHDIGKQKIPTHILRKITPLTEPEANFLKLHPKYSLELAELSADFPDAAKPILSQHHELMDGSGYPLGLQGHQINRFAQLVAVVNAYDNLCHPMDPGKAKIPYSALSYLFKHKKGQYSEEFIALMVRMMGVYPPGSVVLLSNQQVGMVISVNAKRLLYPNILIYDPSVPSNEAPVLDLEQSDLTIDRALHPQKLPEPIRQYLNPRARISYYFEPENG</sequence>
<protein>
    <submittedName>
        <fullName evidence="1">DUF3391 domain-containing protein</fullName>
    </submittedName>
</protein>
<proteinExistence type="predicted"/>
<dbReference type="InterPro" id="IPR003607">
    <property type="entry name" value="HD/PDEase_dom"/>
</dbReference>
<dbReference type="PROSITE" id="PS51832">
    <property type="entry name" value="HD_GYP"/>
    <property type="match status" value="1"/>
</dbReference>
<name>A0A7X4WNY7_9GAMM</name>
<dbReference type="SMART" id="SM00471">
    <property type="entry name" value="HDc"/>
    <property type="match status" value="1"/>
</dbReference>
<dbReference type="PANTHER" id="PTHR43155">
    <property type="entry name" value="CYCLIC DI-GMP PHOSPHODIESTERASE PA4108-RELATED"/>
    <property type="match status" value="1"/>
</dbReference>